<dbReference type="AlphaFoldDB" id="A0A7W4NYY8"/>
<comment type="caution">
    <text evidence="1">The sequence shown here is derived from an EMBL/GenBank/DDBJ whole genome shotgun (WGS) entry which is preliminary data.</text>
</comment>
<sequence>MAPLIAWCAAFFSYAPRADCRMSWIKAVGRITDGRIRGVLSHLRDFF</sequence>
<name>A0A7W4NYY8_9PROT</name>
<gene>
    <name evidence="1" type="ORF">HLH36_11950</name>
</gene>
<reference evidence="1 2" key="1">
    <citation type="submission" date="2020-04" db="EMBL/GenBank/DDBJ databases">
        <title>Description of novel Gluconacetobacter.</title>
        <authorList>
            <person name="Sombolestani A."/>
        </authorList>
    </citation>
    <scope>NUCLEOTIDE SEQUENCE [LARGE SCALE GENOMIC DNA]</scope>
    <source>
        <strain evidence="1 2">LMG 27801</strain>
    </source>
</reference>
<organism evidence="1 2">
    <name type="scientific">Gluconacetobacter aggeris</name>
    <dbReference type="NCBI Taxonomy" id="1286186"/>
    <lineage>
        <taxon>Bacteria</taxon>
        <taxon>Pseudomonadati</taxon>
        <taxon>Pseudomonadota</taxon>
        <taxon>Alphaproteobacteria</taxon>
        <taxon>Acetobacterales</taxon>
        <taxon>Acetobacteraceae</taxon>
        <taxon>Gluconacetobacter</taxon>
    </lineage>
</organism>
<dbReference type="EMBL" id="JABEQD010000008">
    <property type="protein sequence ID" value="MBB2169063.1"/>
    <property type="molecule type" value="Genomic_DNA"/>
</dbReference>
<proteinExistence type="predicted"/>
<evidence type="ECO:0000313" key="2">
    <source>
        <dbReference type="Proteomes" id="UP000559860"/>
    </source>
</evidence>
<dbReference type="RefSeq" id="WP_182986601.1">
    <property type="nucleotide sequence ID" value="NZ_JABEQD010000008.1"/>
</dbReference>
<keyword evidence="2" id="KW-1185">Reference proteome</keyword>
<accession>A0A7W4NYY8</accession>
<protein>
    <submittedName>
        <fullName evidence="1">Uncharacterized protein</fullName>
    </submittedName>
</protein>
<evidence type="ECO:0000313" key="1">
    <source>
        <dbReference type="EMBL" id="MBB2169063.1"/>
    </source>
</evidence>
<dbReference type="Proteomes" id="UP000559860">
    <property type="component" value="Unassembled WGS sequence"/>
</dbReference>